<feature type="domain" description="O-methyltransferase C-terminal" evidence="4">
    <location>
        <begin position="231"/>
        <end position="373"/>
    </location>
</feature>
<dbReference type="GO" id="GO:0032259">
    <property type="term" value="P:methylation"/>
    <property type="evidence" value="ECO:0007669"/>
    <property type="project" value="UniProtKB-KW"/>
</dbReference>
<dbReference type="PANTHER" id="PTHR43712:SF1">
    <property type="entry name" value="HYPOTHETICAL O-METHYLTRANSFERASE (EUROFUNG)-RELATED"/>
    <property type="match status" value="1"/>
</dbReference>
<evidence type="ECO:0000259" key="4">
    <source>
        <dbReference type="Pfam" id="PF00891"/>
    </source>
</evidence>
<dbReference type="InterPro" id="IPR016461">
    <property type="entry name" value="COMT-like"/>
</dbReference>
<reference evidence="5 6" key="1">
    <citation type="journal article" date="2020" name="Microbiol. Resour. Announc.">
        <title>Draft Genome Sequence of a Cladosporium Species Isolated from the Mesophotic Ascidian Didemnum maculosum.</title>
        <authorList>
            <person name="Gioti A."/>
            <person name="Siaperas R."/>
            <person name="Nikolaivits E."/>
            <person name="Le Goff G."/>
            <person name="Ouazzani J."/>
            <person name="Kotoulas G."/>
            <person name="Topakas E."/>
        </authorList>
    </citation>
    <scope>NUCLEOTIDE SEQUENCE [LARGE SCALE GENOMIC DNA]</scope>
    <source>
        <strain evidence="5 6">TM138-S3</strain>
    </source>
</reference>
<evidence type="ECO:0000256" key="3">
    <source>
        <dbReference type="ARBA" id="ARBA00022691"/>
    </source>
</evidence>
<dbReference type="Pfam" id="PF00891">
    <property type="entry name" value="Methyltransf_2"/>
    <property type="match status" value="1"/>
</dbReference>
<dbReference type="Gene3D" id="3.40.50.150">
    <property type="entry name" value="Vaccinia Virus protein VP39"/>
    <property type="match status" value="1"/>
</dbReference>
<keyword evidence="3" id="KW-0949">S-adenosyl-L-methionine</keyword>
<dbReference type="PROSITE" id="PS51683">
    <property type="entry name" value="SAM_OMT_II"/>
    <property type="match status" value="1"/>
</dbReference>
<protein>
    <recommendedName>
        <fullName evidence="4">O-methyltransferase C-terminal domain-containing protein</fullName>
    </recommendedName>
</protein>
<name>A0AB34KL38_9PEZI</name>
<dbReference type="AlphaFoldDB" id="A0AB34KL38"/>
<dbReference type="InterPro" id="IPR036390">
    <property type="entry name" value="WH_DNA-bd_sf"/>
</dbReference>
<keyword evidence="6" id="KW-1185">Reference proteome</keyword>
<dbReference type="InterPro" id="IPR001077">
    <property type="entry name" value="COMT_C"/>
</dbReference>
<evidence type="ECO:0000313" key="5">
    <source>
        <dbReference type="EMBL" id="KAL1585807.1"/>
    </source>
</evidence>
<dbReference type="RefSeq" id="XP_069228913.1">
    <property type="nucleotide sequence ID" value="XM_069373616.1"/>
</dbReference>
<keyword evidence="2" id="KW-0808">Transferase</keyword>
<comment type="caution">
    <text evidence="5">The sequence shown here is derived from an EMBL/GenBank/DDBJ whole genome shotgun (WGS) entry which is preliminary data.</text>
</comment>
<dbReference type="SUPFAM" id="SSF53335">
    <property type="entry name" value="S-adenosyl-L-methionine-dependent methyltransferases"/>
    <property type="match status" value="1"/>
</dbReference>
<dbReference type="PANTHER" id="PTHR43712">
    <property type="entry name" value="PUTATIVE (AFU_ORTHOLOGUE AFUA_4G14580)-RELATED"/>
    <property type="match status" value="1"/>
</dbReference>
<proteinExistence type="predicted"/>
<evidence type="ECO:0000256" key="1">
    <source>
        <dbReference type="ARBA" id="ARBA00022603"/>
    </source>
</evidence>
<dbReference type="EMBL" id="JAAQHG020000017">
    <property type="protein sequence ID" value="KAL1585807.1"/>
    <property type="molecule type" value="Genomic_DNA"/>
</dbReference>
<evidence type="ECO:0000313" key="6">
    <source>
        <dbReference type="Proteomes" id="UP000803884"/>
    </source>
</evidence>
<gene>
    <name evidence="5" type="ORF">WHR41_05010</name>
</gene>
<dbReference type="GeneID" id="96006454"/>
<organism evidence="5 6">
    <name type="scientific">Cladosporium halotolerans</name>
    <dbReference type="NCBI Taxonomy" id="1052096"/>
    <lineage>
        <taxon>Eukaryota</taxon>
        <taxon>Fungi</taxon>
        <taxon>Dikarya</taxon>
        <taxon>Ascomycota</taxon>
        <taxon>Pezizomycotina</taxon>
        <taxon>Dothideomycetes</taxon>
        <taxon>Dothideomycetidae</taxon>
        <taxon>Cladosporiales</taxon>
        <taxon>Cladosporiaceae</taxon>
        <taxon>Cladosporium</taxon>
    </lineage>
</organism>
<keyword evidence="1" id="KW-0489">Methyltransferase</keyword>
<dbReference type="Gene3D" id="1.10.10.10">
    <property type="entry name" value="Winged helix-like DNA-binding domain superfamily/Winged helix DNA-binding domain"/>
    <property type="match status" value="1"/>
</dbReference>
<dbReference type="InterPro" id="IPR029063">
    <property type="entry name" value="SAM-dependent_MTases_sf"/>
</dbReference>
<dbReference type="Proteomes" id="UP000803884">
    <property type="component" value="Unassembled WGS sequence"/>
</dbReference>
<dbReference type="SUPFAM" id="SSF46785">
    <property type="entry name" value="Winged helix' DNA-binding domain"/>
    <property type="match status" value="1"/>
</dbReference>
<dbReference type="GO" id="GO:0008171">
    <property type="term" value="F:O-methyltransferase activity"/>
    <property type="evidence" value="ECO:0007669"/>
    <property type="project" value="InterPro"/>
</dbReference>
<evidence type="ECO:0000256" key="2">
    <source>
        <dbReference type="ARBA" id="ARBA00022679"/>
    </source>
</evidence>
<sequence>MDHNTVSQLCERLHQQVATYKSGDESQRQKMLQSTTELMRAIETPSERIARMCYPDIYLFLAVRILVDLNIFKIISDEKDAVTVAQLAERTGADGELLGRLLKHACTQGFVQEIGPDEYTANGVTDKVATPEGKGVIVDMFQTFAVGSKFPAFLKERKYQNPTDKSDTGFMYGMGTQDPYFQYISRPGREVEAEAFYNHMRFKTLGLKWHEMPGIVESVFGDYQAKNDEVLMIDVGGGSGHDLVSFRAAHPDVKGRLVLQDLPETIRAANAAGELAAKGIEAEEHDFFTPEKVTGARVYYLKMVLHDWPDEQCKQILANLKPSLQAGHSRILLNEIIIPEVGAGWFETSVDMIMMCCHSAQERREKHWRSLIESVDGLEVNNIWNVDGAVEKVIEIMLK</sequence>
<dbReference type="InterPro" id="IPR036388">
    <property type="entry name" value="WH-like_DNA-bd_sf"/>
</dbReference>
<accession>A0AB34KL38</accession>